<accession>A0ABV8LI38</accession>
<dbReference type="SUPFAM" id="SSF55729">
    <property type="entry name" value="Acyl-CoA N-acyltransferases (Nat)"/>
    <property type="match status" value="1"/>
</dbReference>
<evidence type="ECO:0000259" key="1">
    <source>
        <dbReference type="PROSITE" id="PS51186"/>
    </source>
</evidence>
<dbReference type="InterPro" id="IPR000182">
    <property type="entry name" value="GNAT_dom"/>
</dbReference>
<sequence length="307" mass="33609">MLIRTSVEADLDQLLTLLADQSVNTAHPERYTQFLTDGQYRHEFTWVAESGDRLIAAAVWWGPGASRPIALDGLYALPDRTDSVALWTELIRQVTSTASAAEEPPSYHVFLPPGWRADAEIQAALEPRIAAAKAAGMKDELERLRFEWLSDTPVPERSTRLTFRTEPDDQAFLDVFERVAAGSLDGATHDSIARAGLAGYAQETLDTYQGMPGERSWWKLAYDSDGDLVGFAIPSRNNAGPVVGYLGVVPEHRGHGYAADVLAEITADLADLGAERIAADTDFGNVPMANTFRRLGYSNFAVRLVLS</sequence>
<evidence type="ECO:0000313" key="3">
    <source>
        <dbReference type="Proteomes" id="UP001595816"/>
    </source>
</evidence>
<reference evidence="3" key="1">
    <citation type="journal article" date="2019" name="Int. J. Syst. Evol. Microbiol.">
        <title>The Global Catalogue of Microorganisms (GCM) 10K type strain sequencing project: providing services to taxonomists for standard genome sequencing and annotation.</title>
        <authorList>
            <consortium name="The Broad Institute Genomics Platform"/>
            <consortium name="The Broad Institute Genome Sequencing Center for Infectious Disease"/>
            <person name="Wu L."/>
            <person name="Ma J."/>
        </authorList>
    </citation>
    <scope>NUCLEOTIDE SEQUENCE [LARGE SCALE GENOMIC DNA]</scope>
    <source>
        <strain evidence="3">CGMCC 4.7289</strain>
    </source>
</reference>
<keyword evidence="2" id="KW-0012">Acyltransferase</keyword>
<dbReference type="CDD" id="cd04301">
    <property type="entry name" value="NAT_SF"/>
    <property type="match status" value="1"/>
</dbReference>
<keyword evidence="3" id="KW-1185">Reference proteome</keyword>
<dbReference type="Proteomes" id="UP001595816">
    <property type="component" value="Unassembled WGS sequence"/>
</dbReference>
<organism evidence="2 3">
    <name type="scientific">Hamadaea flava</name>
    <dbReference type="NCBI Taxonomy" id="1742688"/>
    <lineage>
        <taxon>Bacteria</taxon>
        <taxon>Bacillati</taxon>
        <taxon>Actinomycetota</taxon>
        <taxon>Actinomycetes</taxon>
        <taxon>Micromonosporales</taxon>
        <taxon>Micromonosporaceae</taxon>
        <taxon>Hamadaea</taxon>
    </lineage>
</organism>
<dbReference type="Pfam" id="PF00583">
    <property type="entry name" value="Acetyltransf_1"/>
    <property type="match status" value="1"/>
</dbReference>
<dbReference type="RefSeq" id="WP_253759937.1">
    <property type="nucleotide sequence ID" value="NZ_JAMZDZ010000001.1"/>
</dbReference>
<proteinExistence type="predicted"/>
<keyword evidence="2" id="KW-0808">Transferase</keyword>
<dbReference type="GO" id="GO:0016746">
    <property type="term" value="F:acyltransferase activity"/>
    <property type="evidence" value="ECO:0007669"/>
    <property type="project" value="UniProtKB-KW"/>
</dbReference>
<comment type="caution">
    <text evidence="2">The sequence shown here is derived from an EMBL/GenBank/DDBJ whole genome shotgun (WGS) entry which is preliminary data.</text>
</comment>
<evidence type="ECO:0000313" key="2">
    <source>
        <dbReference type="EMBL" id="MFC4129734.1"/>
    </source>
</evidence>
<dbReference type="InterPro" id="IPR016181">
    <property type="entry name" value="Acyl_CoA_acyltransferase"/>
</dbReference>
<name>A0ABV8LI38_9ACTN</name>
<gene>
    <name evidence="2" type="ORF">ACFOZ4_03865</name>
</gene>
<dbReference type="EC" id="2.3.1.-" evidence="2"/>
<dbReference type="EMBL" id="JBHSAY010000003">
    <property type="protein sequence ID" value="MFC4129734.1"/>
    <property type="molecule type" value="Genomic_DNA"/>
</dbReference>
<dbReference type="Gene3D" id="3.40.630.30">
    <property type="match status" value="1"/>
</dbReference>
<dbReference type="PROSITE" id="PS51186">
    <property type="entry name" value="GNAT"/>
    <property type="match status" value="1"/>
</dbReference>
<protein>
    <submittedName>
        <fullName evidence="2">GNAT family N-acetyltransferase</fullName>
        <ecNumber evidence="2">2.3.1.-</ecNumber>
    </submittedName>
</protein>
<feature type="domain" description="N-acetyltransferase" evidence="1">
    <location>
        <begin position="174"/>
        <end position="307"/>
    </location>
</feature>